<dbReference type="AlphaFoldDB" id="A0A5Y1Y5P7"/>
<evidence type="ECO:0008006" key="2">
    <source>
        <dbReference type="Google" id="ProtNLM"/>
    </source>
</evidence>
<protein>
    <recommendedName>
        <fullName evidence="2">DUF3800 domain-containing protein</fullName>
    </recommendedName>
</protein>
<organism evidence="1">
    <name type="scientific">Salmonella diarizonae</name>
    <dbReference type="NCBI Taxonomy" id="59204"/>
    <lineage>
        <taxon>Bacteria</taxon>
        <taxon>Pseudomonadati</taxon>
        <taxon>Pseudomonadota</taxon>
        <taxon>Gammaproteobacteria</taxon>
        <taxon>Enterobacterales</taxon>
        <taxon>Enterobacteriaceae</taxon>
        <taxon>Salmonella</taxon>
    </lineage>
</organism>
<evidence type="ECO:0000313" key="1">
    <source>
        <dbReference type="EMBL" id="ECC3914343.1"/>
    </source>
</evidence>
<accession>A0A5Y1Y5P7</accession>
<dbReference type="EMBL" id="AAIBIC010000010">
    <property type="protein sequence ID" value="ECC3914343.1"/>
    <property type="molecule type" value="Genomic_DNA"/>
</dbReference>
<proteinExistence type="predicted"/>
<reference evidence="1" key="1">
    <citation type="submission" date="2018-08" db="EMBL/GenBank/DDBJ databases">
        <authorList>
            <person name="Ashton P.M."/>
            <person name="Dallman T."/>
            <person name="Nair S."/>
            <person name="De Pinna E."/>
            <person name="Peters T."/>
            <person name="Grant K."/>
        </authorList>
    </citation>
    <scope>NUCLEOTIDE SEQUENCE [LARGE SCALE GENOMIC DNA]</scope>
    <source>
        <strain evidence="1">294779</strain>
    </source>
</reference>
<name>A0A5Y1Y5P7_SALDZ</name>
<dbReference type="Proteomes" id="UP000839735">
    <property type="component" value="Unassembled WGS sequence"/>
</dbReference>
<comment type="caution">
    <text evidence="1">The sequence shown here is derived from an EMBL/GenBank/DDBJ whole genome shotgun (WGS) entry which is preliminary data.</text>
</comment>
<gene>
    <name evidence="1" type="ORF">CTQ69_09965</name>
</gene>
<sequence>MDVYVYADESGHSGKNIFDERSPTYFQGSIISLGDVDPIIGEVVQHHCQKLNVPRLHSNEHQEHVVAEICNDLLDALDSIKWQFFVCVIHKPYLSPTKFVDLFFDSFDNPGIPHLWYNTQLFRHAMCLGVAELMSENDSILFWDGFLSDDMPKMLNVASNILSDIEKIKDKRMKDVMTEGLQYAISHPDEFTLICTEGKSAYKGQTPNMVAFSSLMSGTHEFCKKNEASVKQLIHDRSDEFRGTMREYHRIFHKIDYIEDNLGGPILFEEAQYELGKFDLRSSEDHPALQAVDVFLWMIQRDLKTEVAQNTLERLQENMCDFVISPAMSEFIVEARAFQVNSMPISAEQLEAGKEFFAEQEKKRQQRLSDK</sequence>
<dbReference type="InterPro" id="IPR024524">
    <property type="entry name" value="DUF3800"/>
</dbReference>
<dbReference type="Pfam" id="PF12686">
    <property type="entry name" value="DUF3800"/>
    <property type="match status" value="1"/>
</dbReference>